<proteinExistence type="predicted"/>
<dbReference type="EMBL" id="SLWR01000023">
    <property type="protein sequence ID" value="TCO37637.1"/>
    <property type="molecule type" value="Genomic_DNA"/>
</dbReference>
<name>A0A4R2I1H6_9ACTN</name>
<dbReference type="PROSITE" id="PS51742">
    <property type="entry name" value="PPC"/>
    <property type="match status" value="1"/>
</dbReference>
<keyword evidence="3" id="KW-1185">Reference proteome</keyword>
<evidence type="ECO:0000313" key="2">
    <source>
        <dbReference type="EMBL" id="TCO37637.1"/>
    </source>
</evidence>
<dbReference type="Proteomes" id="UP000295573">
    <property type="component" value="Unassembled WGS sequence"/>
</dbReference>
<feature type="domain" description="PPC" evidence="1">
    <location>
        <begin position="6"/>
        <end position="152"/>
    </location>
</feature>
<reference evidence="2 3" key="1">
    <citation type="journal article" date="2015" name="Stand. Genomic Sci.">
        <title>Genomic Encyclopedia of Bacterial and Archaeal Type Strains, Phase III: the genomes of soil and plant-associated and newly described type strains.</title>
        <authorList>
            <person name="Whitman W.B."/>
            <person name="Woyke T."/>
            <person name="Klenk H.P."/>
            <person name="Zhou Y."/>
            <person name="Lilburn T.G."/>
            <person name="Beck B.J."/>
            <person name="De Vos P."/>
            <person name="Vandamme P."/>
            <person name="Eisen J.A."/>
            <person name="Garrity G."/>
            <person name="Hugenholtz P."/>
            <person name="Kyrpides N.C."/>
        </authorList>
    </citation>
    <scope>NUCLEOTIDE SEQUENCE [LARGE SCALE GENOMIC DNA]</scope>
    <source>
        <strain evidence="2 3">VKM Ac-2541</strain>
    </source>
</reference>
<evidence type="ECO:0000313" key="3">
    <source>
        <dbReference type="Proteomes" id="UP000295573"/>
    </source>
</evidence>
<dbReference type="RefSeq" id="WP_132157776.1">
    <property type="nucleotide sequence ID" value="NZ_SLWR01000023.1"/>
</dbReference>
<organism evidence="2 3">
    <name type="scientific">Kribbella antiqua</name>
    <dbReference type="NCBI Taxonomy" id="2512217"/>
    <lineage>
        <taxon>Bacteria</taxon>
        <taxon>Bacillati</taxon>
        <taxon>Actinomycetota</taxon>
        <taxon>Actinomycetes</taxon>
        <taxon>Propionibacteriales</taxon>
        <taxon>Kribbellaceae</taxon>
        <taxon>Kribbella</taxon>
    </lineage>
</organism>
<evidence type="ECO:0000259" key="1">
    <source>
        <dbReference type="PROSITE" id="PS51742"/>
    </source>
</evidence>
<dbReference type="CDD" id="cd11378">
    <property type="entry name" value="DUF296"/>
    <property type="match status" value="1"/>
</dbReference>
<keyword evidence="2" id="KW-0238">DNA-binding</keyword>
<accession>A0A4R2I1H6</accession>
<dbReference type="OrthoDB" id="5067836at2"/>
<sequence length="153" mass="16699">MRAAELTMGRAFAIHFDHGDDFYTALAEFCAQHDVRQGFIPMFIAGLRDVQLVGTCEKLEDPDAPVWSAVHLENVEALGGGTLAYDEATGTVLPHIHVSVGLKAHSATAHTSHLLGATIHFLTELYLVEVSSPRMSRPRNADLYDVPLLTFEG</sequence>
<dbReference type="AlphaFoldDB" id="A0A4R2I1H6"/>
<protein>
    <submittedName>
        <fullName evidence="2">Putative DNA-binding protein with PD1-like motif</fullName>
    </submittedName>
</protein>
<dbReference type="InterPro" id="IPR005175">
    <property type="entry name" value="PPC_dom"/>
</dbReference>
<dbReference type="GO" id="GO:0003677">
    <property type="term" value="F:DNA binding"/>
    <property type="evidence" value="ECO:0007669"/>
    <property type="project" value="UniProtKB-KW"/>
</dbReference>
<dbReference type="SUPFAM" id="SSF117856">
    <property type="entry name" value="AF0104/ALDC/Ptd012-like"/>
    <property type="match status" value="1"/>
</dbReference>
<gene>
    <name evidence="2" type="ORF">EV646_12324</name>
</gene>
<dbReference type="Pfam" id="PF03479">
    <property type="entry name" value="PCC"/>
    <property type="match status" value="1"/>
</dbReference>
<comment type="caution">
    <text evidence="2">The sequence shown here is derived from an EMBL/GenBank/DDBJ whole genome shotgun (WGS) entry which is preliminary data.</text>
</comment>
<dbReference type="Gene3D" id="3.30.1330.80">
    <property type="entry name" value="Hypothetical protein, similar to alpha- acetolactate decarboxylase, domain 2"/>
    <property type="match status" value="1"/>
</dbReference>